<feature type="domain" description="Nephrocystin 3-like N-terminal" evidence="2">
    <location>
        <begin position="225"/>
        <end position="385"/>
    </location>
</feature>
<dbReference type="EMBL" id="LUEZ02000054">
    <property type="protein sequence ID" value="RDB21701.1"/>
    <property type="molecule type" value="Genomic_DNA"/>
</dbReference>
<reference evidence="3" key="1">
    <citation type="submission" date="2018-04" db="EMBL/GenBank/DDBJ databases">
        <title>Whole genome sequencing of Hypsizygus marmoreus.</title>
        <authorList>
            <person name="Choi I.-G."/>
            <person name="Min B."/>
            <person name="Kim J.-G."/>
            <person name="Kim S."/>
            <person name="Oh Y.-L."/>
            <person name="Kong W.-S."/>
            <person name="Park H."/>
            <person name="Jeong J."/>
            <person name="Song E.-S."/>
        </authorList>
    </citation>
    <scope>NUCLEOTIDE SEQUENCE [LARGE SCALE GENOMIC DNA]</scope>
    <source>
        <strain evidence="3">51987-8</strain>
    </source>
</reference>
<proteinExistence type="predicted"/>
<dbReference type="InParanoid" id="A0A369JHN8"/>
<dbReference type="PANTHER" id="PTHR10039">
    <property type="entry name" value="AMELOGENIN"/>
    <property type="match status" value="1"/>
</dbReference>
<name>A0A369JHN8_HYPMA</name>
<evidence type="ECO:0000313" key="4">
    <source>
        <dbReference type="Proteomes" id="UP000076154"/>
    </source>
</evidence>
<dbReference type="AlphaFoldDB" id="A0A369JHN8"/>
<keyword evidence="4" id="KW-1185">Reference proteome</keyword>
<keyword evidence="1" id="KW-0677">Repeat</keyword>
<dbReference type="SUPFAM" id="SSF52540">
    <property type="entry name" value="P-loop containing nucleoside triphosphate hydrolases"/>
    <property type="match status" value="1"/>
</dbReference>
<evidence type="ECO:0000256" key="1">
    <source>
        <dbReference type="ARBA" id="ARBA00022737"/>
    </source>
</evidence>
<dbReference type="PANTHER" id="PTHR10039:SF16">
    <property type="entry name" value="GPI INOSITOL-DEACYLASE"/>
    <property type="match status" value="1"/>
</dbReference>
<dbReference type="STRING" id="39966.A0A369JHN8"/>
<evidence type="ECO:0000313" key="3">
    <source>
        <dbReference type="EMBL" id="RDB21701.1"/>
    </source>
</evidence>
<sequence length="781" mass="88512">MKSIRSWCKFKKLNSRSKPHDQLQVAAQGDAKIDAATRKNIGQTYVSSTLGTPTIYSAAKAGMGLMKEISTSFAPLEGVIRGLVYILDHHEKWEGNKEGIKRLVARVEALRLAFEKQEEIRYTEEQRRTALLGKLGRIAEAIDVIQNKYGISSYIAAADDAKALSAFIDDIRDILTDYQVLAQMEMNKQIADLMTAEESKMLLALPHASNASHLSEMHQYCLKGTRKTILDELEAWAENRTSRSVFWLSGHAGSGKSTIAQSFCQLAFATGRLGASFFCSRDYADRSDLGMIFPTLAFELARRFPTFKECILRAIKERPDVGHVSLTIQLMELLIEPLERSGISTIIAVDALDECKDPHPTSALLSLLATHIHRIPSVKFFFTSRPEHPIRSGFRLRLLRPKTKIFVLYEISKASVDADIRLFLKTRLSEAVENRSDIDLPFRWPTDDDIENLTKKFGQLFIFAATAVTFVTSAVDQPNERLRLLKAMPEKVTGIDYLYRTVLSNSYPETIPDPDYHMMWSLVVGTVVLAYRPFSRIDLCQLFLFWPGRIASLLRPLHSILNVPEDSDKPIAVYHKSFRDFVTDPARCPDSRFFIDPATYHAVLVKACVSTMNGRLESRILFGFSSSAGLSMMECKHLFNPATAYSCLFWTTHLDNIPLSSLSATLLSSIATFLSRKLYFWFDALVFLGSPNILQAAQSIRAHIDRLHKLTSHLPRSESHRFAETVKNIYHDYEIWTMDFKMQRKSGSYFPRNELSWADTGANDDRYEDEVISYALNSPER</sequence>
<dbReference type="InterPro" id="IPR059179">
    <property type="entry name" value="MLKL-like_MCAfunc"/>
</dbReference>
<dbReference type="InterPro" id="IPR056884">
    <property type="entry name" value="NPHP3-like_N"/>
</dbReference>
<organism evidence="3 4">
    <name type="scientific">Hypsizygus marmoreus</name>
    <name type="common">White beech mushroom</name>
    <name type="synonym">Agaricus marmoreus</name>
    <dbReference type="NCBI Taxonomy" id="39966"/>
    <lineage>
        <taxon>Eukaryota</taxon>
        <taxon>Fungi</taxon>
        <taxon>Dikarya</taxon>
        <taxon>Basidiomycota</taxon>
        <taxon>Agaricomycotina</taxon>
        <taxon>Agaricomycetes</taxon>
        <taxon>Agaricomycetidae</taxon>
        <taxon>Agaricales</taxon>
        <taxon>Tricholomatineae</taxon>
        <taxon>Lyophyllaceae</taxon>
        <taxon>Hypsizygus</taxon>
    </lineage>
</organism>
<dbReference type="Pfam" id="PF24883">
    <property type="entry name" value="NPHP3_N"/>
    <property type="match status" value="1"/>
</dbReference>
<evidence type="ECO:0000259" key="2">
    <source>
        <dbReference type="Pfam" id="PF24883"/>
    </source>
</evidence>
<gene>
    <name evidence="3" type="ORF">Hypma_011296</name>
</gene>
<comment type="caution">
    <text evidence="3">The sequence shown here is derived from an EMBL/GenBank/DDBJ whole genome shotgun (WGS) entry which is preliminary data.</text>
</comment>
<dbReference type="Gene3D" id="3.40.50.300">
    <property type="entry name" value="P-loop containing nucleotide triphosphate hydrolases"/>
    <property type="match status" value="1"/>
</dbReference>
<dbReference type="InterPro" id="IPR027417">
    <property type="entry name" value="P-loop_NTPase"/>
</dbReference>
<accession>A0A369JHN8</accession>
<protein>
    <recommendedName>
        <fullName evidence="2">Nephrocystin 3-like N-terminal domain-containing protein</fullName>
    </recommendedName>
</protein>
<dbReference type="Proteomes" id="UP000076154">
    <property type="component" value="Unassembled WGS sequence"/>
</dbReference>
<dbReference type="OrthoDB" id="3269932at2759"/>
<dbReference type="CDD" id="cd21037">
    <property type="entry name" value="MLKL_NTD"/>
    <property type="match status" value="1"/>
</dbReference>